<reference evidence="3 4" key="1">
    <citation type="submission" date="2022-12" db="EMBL/GenBank/DDBJ databases">
        <title>Chromosome-scale assembly of the Ensete ventricosum genome.</title>
        <authorList>
            <person name="Dussert Y."/>
            <person name="Stocks J."/>
            <person name="Wendawek A."/>
            <person name="Woldeyes F."/>
            <person name="Nichols R.A."/>
            <person name="Borrell J.S."/>
        </authorList>
    </citation>
    <scope>NUCLEOTIDE SEQUENCE [LARGE SCALE GENOMIC DNA]</scope>
    <source>
        <strain evidence="4">cv. Maze</strain>
        <tissue evidence="3">Seeds</tissue>
    </source>
</reference>
<name>A0AAV8PJA4_ENSVE</name>
<evidence type="ECO:0008006" key="5">
    <source>
        <dbReference type="Google" id="ProtNLM"/>
    </source>
</evidence>
<sequence>MRPRTAGALLLAIVVASAIIELSPQRVAAARLVPDGTGGSYVAFKSTGGKGGATVAVWMEGLSHGPSPKDRRGQSGRASSGQMEFFLLPTPDLFADVNMLS</sequence>
<evidence type="ECO:0000313" key="3">
    <source>
        <dbReference type="EMBL" id="KAJ8455764.1"/>
    </source>
</evidence>
<evidence type="ECO:0000256" key="1">
    <source>
        <dbReference type="SAM" id="MobiDB-lite"/>
    </source>
</evidence>
<organism evidence="3 4">
    <name type="scientific">Ensete ventricosum</name>
    <name type="common">Abyssinian banana</name>
    <name type="synonym">Musa ensete</name>
    <dbReference type="NCBI Taxonomy" id="4639"/>
    <lineage>
        <taxon>Eukaryota</taxon>
        <taxon>Viridiplantae</taxon>
        <taxon>Streptophyta</taxon>
        <taxon>Embryophyta</taxon>
        <taxon>Tracheophyta</taxon>
        <taxon>Spermatophyta</taxon>
        <taxon>Magnoliopsida</taxon>
        <taxon>Liliopsida</taxon>
        <taxon>Zingiberales</taxon>
        <taxon>Musaceae</taxon>
        <taxon>Ensete</taxon>
    </lineage>
</organism>
<dbReference type="AlphaFoldDB" id="A0AAV8PJA4"/>
<evidence type="ECO:0000256" key="2">
    <source>
        <dbReference type="SAM" id="SignalP"/>
    </source>
</evidence>
<comment type="caution">
    <text evidence="3">The sequence shown here is derived from an EMBL/GenBank/DDBJ whole genome shotgun (WGS) entry which is preliminary data.</text>
</comment>
<feature type="chain" id="PRO_5043933657" description="Legume lectin domain-containing protein" evidence="2">
    <location>
        <begin position="30"/>
        <end position="101"/>
    </location>
</feature>
<keyword evidence="4" id="KW-1185">Reference proteome</keyword>
<feature type="signal peptide" evidence="2">
    <location>
        <begin position="1"/>
        <end position="29"/>
    </location>
</feature>
<dbReference type="EMBL" id="JAQQAF010000020">
    <property type="protein sequence ID" value="KAJ8455764.1"/>
    <property type="molecule type" value="Genomic_DNA"/>
</dbReference>
<feature type="region of interest" description="Disordered" evidence="1">
    <location>
        <begin position="62"/>
        <end position="81"/>
    </location>
</feature>
<keyword evidence="2" id="KW-0732">Signal</keyword>
<gene>
    <name evidence="3" type="ORF">OPV22_035010</name>
</gene>
<protein>
    <recommendedName>
        <fullName evidence="5">Legume lectin domain-containing protein</fullName>
    </recommendedName>
</protein>
<dbReference type="Proteomes" id="UP001222027">
    <property type="component" value="Unassembled WGS sequence"/>
</dbReference>
<accession>A0AAV8PJA4</accession>
<proteinExistence type="predicted"/>
<evidence type="ECO:0000313" key="4">
    <source>
        <dbReference type="Proteomes" id="UP001222027"/>
    </source>
</evidence>